<keyword evidence="7" id="KW-0560">Oxidoreductase</keyword>
<evidence type="ECO:0000259" key="9">
    <source>
        <dbReference type="SMART" id="SM00900"/>
    </source>
</evidence>
<keyword evidence="11" id="KW-1185">Reference proteome</keyword>
<dbReference type="Proteomes" id="UP001519292">
    <property type="component" value="Unassembled WGS sequence"/>
</dbReference>
<dbReference type="InterPro" id="IPR036188">
    <property type="entry name" value="FAD/NAD-bd_sf"/>
</dbReference>
<accession>A0ABS4MEU8</accession>
<gene>
    <name evidence="10" type="ORF">J2Z60_001384</name>
</gene>
<feature type="domain" description="FMN-binding" evidence="9">
    <location>
        <begin position="520"/>
        <end position="594"/>
    </location>
</feature>
<organism evidence="10 11">
    <name type="scientific">Lactobacillus colini</name>
    <dbReference type="NCBI Taxonomy" id="1819254"/>
    <lineage>
        <taxon>Bacteria</taxon>
        <taxon>Bacillati</taxon>
        <taxon>Bacillota</taxon>
        <taxon>Bacilli</taxon>
        <taxon>Lactobacillales</taxon>
        <taxon>Lactobacillaceae</taxon>
        <taxon>Lactobacillus</taxon>
    </lineage>
</organism>
<evidence type="ECO:0000313" key="10">
    <source>
        <dbReference type="EMBL" id="MBP2058207.1"/>
    </source>
</evidence>
<dbReference type="RefSeq" id="WP_209686951.1">
    <property type="nucleotide sequence ID" value="NZ_JAGGLU010000007.1"/>
</dbReference>
<dbReference type="InterPro" id="IPR050315">
    <property type="entry name" value="FAD-oxidoreductase_2"/>
</dbReference>
<comment type="catalytic activity">
    <reaction evidence="8">
        <text>dihydrourocanate + A = urocanate + AH2</text>
        <dbReference type="Rhea" id="RHEA:36059"/>
        <dbReference type="ChEBI" id="CHEBI:13193"/>
        <dbReference type="ChEBI" id="CHEBI:17499"/>
        <dbReference type="ChEBI" id="CHEBI:27247"/>
        <dbReference type="ChEBI" id="CHEBI:72991"/>
        <dbReference type="EC" id="1.3.99.33"/>
    </reaction>
</comment>
<dbReference type="InterPro" id="IPR007329">
    <property type="entry name" value="FMN-bd"/>
</dbReference>
<evidence type="ECO:0000256" key="2">
    <source>
        <dbReference type="ARBA" id="ARBA00001974"/>
    </source>
</evidence>
<evidence type="ECO:0000256" key="1">
    <source>
        <dbReference type="ARBA" id="ARBA00001917"/>
    </source>
</evidence>
<dbReference type="EMBL" id="JAGGLU010000007">
    <property type="protein sequence ID" value="MBP2058207.1"/>
    <property type="molecule type" value="Genomic_DNA"/>
</dbReference>
<comment type="cofactor">
    <cofactor evidence="1">
        <name>FMN</name>
        <dbReference type="ChEBI" id="CHEBI:58210"/>
    </cofactor>
</comment>
<keyword evidence="6" id="KW-0274">FAD</keyword>
<dbReference type="Gene3D" id="3.90.1010.20">
    <property type="match status" value="1"/>
</dbReference>
<protein>
    <recommendedName>
        <fullName evidence="4">Urocanate reductase</fullName>
        <ecNumber evidence="3">1.3.99.33</ecNumber>
    </recommendedName>
</protein>
<dbReference type="InterPro" id="IPR003953">
    <property type="entry name" value="FAD-dep_OxRdtase_2_FAD-bd"/>
</dbReference>
<dbReference type="Pfam" id="PF00890">
    <property type="entry name" value="FAD_binding_2"/>
    <property type="match status" value="1"/>
</dbReference>
<dbReference type="InterPro" id="IPR027477">
    <property type="entry name" value="Succ_DH/fumarate_Rdtase_cat_sf"/>
</dbReference>
<dbReference type="Gene3D" id="3.90.700.10">
    <property type="entry name" value="Succinate dehydrogenase/fumarate reductase flavoprotein, catalytic domain"/>
    <property type="match status" value="1"/>
</dbReference>
<reference evidence="10 11" key="1">
    <citation type="submission" date="2021-03" db="EMBL/GenBank/DDBJ databases">
        <title>Genomic Encyclopedia of Type Strains, Phase IV (KMG-IV): sequencing the most valuable type-strain genomes for metagenomic binning, comparative biology and taxonomic classification.</title>
        <authorList>
            <person name="Goeker M."/>
        </authorList>
    </citation>
    <scope>NUCLEOTIDE SEQUENCE [LARGE SCALE GENOMIC DNA]</scope>
    <source>
        <strain evidence="10 11">DSM 101872</strain>
    </source>
</reference>
<name>A0ABS4MEU8_9LACO</name>
<proteinExistence type="predicted"/>
<evidence type="ECO:0000256" key="7">
    <source>
        <dbReference type="ARBA" id="ARBA00023002"/>
    </source>
</evidence>
<dbReference type="SMART" id="SM00900">
    <property type="entry name" value="FMN_bind"/>
    <property type="match status" value="1"/>
</dbReference>
<evidence type="ECO:0000256" key="8">
    <source>
        <dbReference type="ARBA" id="ARBA00049922"/>
    </source>
</evidence>
<dbReference type="Gene3D" id="3.50.50.60">
    <property type="entry name" value="FAD/NAD(P)-binding domain"/>
    <property type="match status" value="1"/>
</dbReference>
<evidence type="ECO:0000256" key="4">
    <source>
        <dbReference type="ARBA" id="ARBA00015872"/>
    </source>
</evidence>
<evidence type="ECO:0000256" key="3">
    <source>
        <dbReference type="ARBA" id="ARBA00013137"/>
    </source>
</evidence>
<comment type="caution">
    <text evidence="10">The sequence shown here is derived from an EMBL/GenBank/DDBJ whole genome shotgun (WGS) entry which is preliminary data.</text>
</comment>
<dbReference type="PANTHER" id="PTHR43400">
    <property type="entry name" value="FUMARATE REDUCTASE"/>
    <property type="match status" value="1"/>
</dbReference>
<dbReference type="EC" id="1.3.99.33" evidence="3"/>
<evidence type="ECO:0000256" key="6">
    <source>
        <dbReference type="ARBA" id="ARBA00022827"/>
    </source>
</evidence>
<dbReference type="SUPFAM" id="SSF56425">
    <property type="entry name" value="Succinate dehydrogenase/fumarate reductase flavoprotein, catalytic domain"/>
    <property type="match status" value="1"/>
</dbReference>
<sequence>MTKKDWNAIYDVVVLGFGGAGATAARHAADAGKKVLMVEVAPIGEEGGNTRVSGQGSNFAKDHDKMMTYFNRLNEPFYEDEDVKETFVNGLVNLPAYYKKYITPNPVEVIEKYRGTKLEYLSKQVIEYPEYTGADTNDALSIHLGSFDSALWNILRKNVTDRDNIDVWMESRAHKLIQNEEGTVIGVEVLRNGKKVYVGANNGIVLTTGGFEANEEMIESYLGEANLQPMGSLYNRGDGISMAEEAGAKMWHMHTYNSYSLMHGMYFFVPGEKRAREVYYDLGKNDAGMIVVADDGTRYFNEVEHARHGFISSHGTFRHAALSQKPHMIMDQKQFEFYINNHTFKLVDLKELAVKADTLAELANKIDVPTENLEKTIADYNKFVDYGEDYAYHRDPETMRKIEKGPFYAVRMVNTMLNTQGGPQRNGKAEIIDNDNQPIPHLYGAGELGSVVANLYQGAQNVAETIIFGQIAGENVAKTDSLNLEGGKLDLQGVNDLANEDNLVNIELKQDEYLGKSKAGIGGQLAVKVAYKDGKIKNVEVVEQHESADIGLKALQTLPEKMVEENTVDVDTVSGASSTTNALKEAVKDAISQAEASKSDVTSGASEH</sequence>
<dbReference type="SUPFAM" id="SSF51905">
    <property type="entry name" value="FAD/NAD(P)-binding domain"/>
    <property type="match status" value="1"/>
</dbReference>
<keyword evidence="5" id="KW-0285">Flavoprotein</keyword>
<comment type="cofactor">
    <cofactor evidence="2">
        <name>FAD</name>
        <dbReference type="ChEBI" id="CHEBI:57692"/>
    </cofactor>
</comment>
<dbReference type="Pfam" id="PF04205">
    <property type="entry name" value="FMN_bind"/>
    <property type="match status" value="1"/>
</dbReference>
<dbReference type="PANTHER" id="PTHR43400:SF10">
    <property type="entry name" value="3-OXOSTEROID 1-DEHYDROGENASE"/>
    <property type="match status" value="1"/>
</dbReference>
<evidence type="ECO:0000256" key="5">
    <source>
        <dbReference type="ARBA" id="ARBA00022630"/>
    </source>
</evidence>
<evidence type="ECO:0000313" key="11">
    <source>
        <dbReference type="Proteomes" id="UP001519292"/>
    </source>
</evidence>